<evidence type="ECO:0000256" key="1">
    <source>
        <dbReference type="ARBA" id="ARBA00002056"/>
    </source>
</evidence>
<evidence type="ECO:0000256" key="5">
    <source>
        <dbReference type="ARBA" id="ARBA00022556"/>
    </source>
</evidence>
<keyword evidence="4" id="KW-0444">Lipid biosynthesis</keyword>
<proteinExistence type="predicted"/>
<sequence length="372" mass="42897">MKYYIIAGEASGDLHGANLMKALYKEEPNAEVRFWGGDLMQQVGGTLVKHYKDLAFMGFAEVLANLRTILKNIALCKKDIATFKPDVLIFIDYPGFNMRIAKWAKKHGFSTHYYISPQIWAWKENRIKAIKRDVDHMYTILPFEKDFYEQKHQYKVHYVGHPLLDAIEQFKKNEAIDFRAKHQLDDRPIIALLPGSRTQEISRLLIEMLRIVNDYPQFQFVIAGAPSLSIDFYKQFIKQENVKLILNDTYNLLNNAYAALVTSGTATLETALFHVPQVVVYKGNELSYQIAKRIIKLKYISLVNLIMDEEIVTELIQNNCNTATIKKEFDKVINNPKRDEMLAKYRELSERLGGGGASERVINIIKKTLRVV</sequence>
<dbReference type="Proteomes" id="UP001317001">
    <property type="component" value="Chromosome"/>
</dbReference>
<dbReference type="EMBL" id="CP102382">
    <property type="protein sequence ID" value="UUV20452.1"/>
    <property type="molecule type" value="Genomic_DNA"/>
</dbReference>
<dbReference type="EC" id="2.4.1.182" evidence="2 10"/>
<dbReference type="SUPFAM" id="SSF53756">
    <property type="entry name" value="UDP-Glycosyltransferase/glycogen phosphorylase"/>
    <property type="match status" value="1"/>
</dbReference>
<evidence type="ECO:0000313" key="11">
    <source>
        <dbReference type="EMBL" id="UUV20452.1"/>
    </source>
</evidence>
<evidence type="ECO:0000256" key="4">
    <source>
        <dbReference type="ARBA" id="ARBA00022516"/>
    </source>
</evidence>
<dbReference type="PANTHER" id="PTHR30372:SF4">
    <property type="entry name" value="LIPID-A-DISACCHARIDE SYNTHASE, MITOCHONDRIAL-RELATED"/>
    <property type="match status" value="1"/>
</dbReference>
<accession>A0ABY5NPH1</accession>
<name>A0ABY5NPH1_9FLAO</name>
<evidence type="ECO:0000256" key="3">
    <source>
        <dbReference type="ARBA" id="ARBA00020902"/>
    </source>
</evidence>
<evidence type="ECO:0000256" key="9">
    <source>
        <dbReference type="ARBA" id="ARBA00048975"/>
    </source>
</evidence>
<dbReference type="RefSeq" id="WP_257498354.1">
    <property type="nucleotide sequence ID" value="NZ_CP102382.1"/>
</dbReference>
<dbReference type="GO" id="GO:0008915">
    <property type="term" value="F:lipid-A-disaccharide synthase activity"/>
    <property type="evidence" value="ECO:0007669"/>
    <property type="project" value="UniProtKB-EC"/>
</dbReference>
<evidence type="ECO:0000256" key="6">
    <source>
        <dbReference type="ARBA" id="ARBA00022676"/>
    </source>
</evidence>
<keyword evidence="5" id="KW-0441">Lipid A biosynthesis</keyword>
<evidence type="ECO:0000256" key="10">
    <source>
        <dbReference type="NCBIfam" id="TIGR00215"/>
    </source>
</evidence>
<dbReference type="NCBIfam" id="TIGR00215">
    <property type="entry name" value="lpxB"/>
    <property type="match status" value="1"/>
</dbReference>
<evidence type="ECO:0000256" key="8">
    <source>
        <dbReference type="ARBA" id="ARBA00023098"/>
    </source>
</evidence>
<evidence type="ECO:0000313" key="12">
    <source>
        <dbReference type="Proteomes" id="UP001317001"/>
    </source>
</evidence>
<comment type="catalytic activity">
    <reaction evidence="9">
        <text>a lipid X + a UDP-2-N,3-O-bis[(3R)-3-hydroxyacyl]-alpha-D-glucosamine = a lipid A disaccharide + UDP + H(+)</text>
        <dbReference type="Rhea" id="RHEA:67828"/>
        <dbReference type="ChEBI" id="CHEBI:15378"/>
        <dbReference type="ChEBI" id="CHEBI:58223"/>
        <dbReference type="ChEBI" id="CHEBI:137748"/>
        <dbReference type="ChEBI" id="CHEBI:176338"/>
        <dbReference type="ChEBI" id="CHEBI:176343"/>
        <dbReference type="EC" id="2.4.1.182"/>
    </reaction>
</comment>
<keyword evidence="8" id="KW-0443">Lipid metabolism</keyword>
<protein>
    <recommendedName>
        <fullName evidence="3 10">Lipid-A-disaccharide synthase</fullName>
        <ecNumber evidence="2 10">2.4.1.182</ecNumber>
    </recommendedName>
</protein>
<dbReference type="Pfam" id="PF02684">
    <property type="entry name" value="LpxB"/>
    <property type="match status" value="1"/>
</dbReference>
<reference evidence="11 12" key="1">
    <citation type="submission" date="2022-08" db="EMBL/GenBank/DDBJ databases">
        <title>Myroides zhujiangensis sp. nov., a novel bacterium isolated from sediment in the Pearl River Estuary.</title>
        <authorList>
            <person name="Cui L."/>
        </authorList>
    </citation>
    <scope>NUCLEOTIDE SEQUENCE [LARGE SCALE GENOMIC DNA]</scope>
    <source>
        <strain evidence="11 12">SCSIO 72103</strain>
    </source>
</reference>
<keyword evidence="7 11" id="KW-0808">Transferase</keyword>
<evidence type="ECO:0000256" key="7">
    <source>
        <dbReference type="ARBA" id="ARBA00022679"/>
    </source>
</evidence>
<evidence type="ECO:0000256" key="2">
    <source>
        <dbReference type="ARBA" id="ARBA00012687"/>
    </source>
</evidence>
<gene>
    <name evidence="11" type="primary">lpxB</name>
    <name evidence="11" type="ORF">NPX36_08730</name>
</gene>
<comment type="function">
    <text evidence="1">Condensation of UDP-2,3-diacylglucosamine and 2,3-diacylglucosamine-1-phosphate to form lipid A disaccharide, a precursor of lipid A, a phosphorylated glycolipid that anchors the lipopolysaccharide to the outer membrane of the cell.</text>
</comment>
<organism evidence="11 12">
    <name type="scientific">Paenimyroides aestuarii</name>
    <dbReference type="NCBI Taxonomy" id="2968490"/>
    <lineage>
        <taxon>Bacteria</taxon>
        <taxon>Pseudomonadati</taxon>
        <taxon>Bacteroidota</taxon>
        <taxon>Flavobacteriia</taxon>
        <taxon>Flavobacteriales</taxon>
        <taxon>Flavobacteriaceae</taxon>
        <taxon>Paenimyroides</taxon>
    </lineage>
</organism>
<dbReference type="InterPro" id="IPR003835">
    <property type="entry name" value="Glyco_trans_19"/>
</dbReference>
<dbReference type="PANTHER" id="PTHR30372">
    <property type="entry name" value="LIPID-A-DISACCHARIDE SYNTHASE"/>
    <property type="match status" value="1"/>
</dbReference>
<keyword evidence="12" id="KW-1185">Reference proteome</keyword>
<keyword evidence="6 11" id="KW-0328">Glycosyltransferase</keyword>